<evidence type="ECO:0000313" key="10">
    <source>
        <dbReference type="EMBL" id="TCZ74602.1"/>
    </source>
</evidence>
<keyword evidence="4 9" id="KW-0378">Hydrolase</keyword>
<feature type="binding site" evidence="9">
    <location>
        <position position="153"/>
    </location>
    <ligand>
        <name>Zn(2+)</name>
        <dbReference type="ChEBI" id="CHEBI:29105"/>
        <note>catalytic</note>
    </ligand>
</feature>
<dbReference type="NCBIfam" id="NF007557">
    <property type="entry name" value="PRK10178.1"/>
    <property type="match status" value="1"/>
</dbReference>
<protein>
    <recommendedName>
        <fullName evidence="9">D-alanyl-D-alanine dipeptidase</fullName>
        <shortName evidence="9">D-Ala-D-Ala dipeptidase</shortName>
        <ecNumber evidence="9">3.4.13.22</ecNumber>
    </recommendedName>
</protein>
<comment type="function">
    <text evidence="9">Catalyzes hydrolysis of the D-alanyl-D-alanine dipeptide.</text>
</comment>
<evidence type="ECO:0000256" key="1">
    <source>
        <dbReference type="ARBA" id="ARBA00001362"/>
    </source>
</evidence>
<feature type="binding site" evidence="9">
    <location>
        <position position="214"/>
    </location>
    <ligand>
        <name>Zn(2+)</name>
        <dbReference type="ChEBI" id="CHEBI:29105"/>
        <note>catalytic</note>
    </ligand>
</feature>
<dbReference type="Pfam" id="PF01427">
    <property type="entry name" value="Peptidase_M15"/>
    <property type="match status" value="1"/>
</dbReference>
<dbReference type="GO" id="GO:0071555">
    <property type="term" value="P:cell wall organization"/>
    <property type="evidence" value="ECO:0007669"/>
    <property type="project" value="UniProtKB-KW"/>
</dbReference>
<evidence type="ECO:0000256" key="2">
    <source>
        <dbReference type="ARBA" id="ARBA00022670"/>
    </source>
</evidence>
<comment type="cofactor">
    <cofactor evidence="9">
        <name>Zn(2+)</name>
        <dbReference type="ChEBI" id="CHEBI:29105"/>
    </cofactor>
    <text evidence="9">Binds 1 zinc ion per subunit.</text>
</comment>
<feature type="active site" description="Proton donor/acceptor" evidence="9">
    <location>
        <position position="211"/>
    </location>
</feature>
<dbReference type="HAMAP" id="MF_01924">
    <property type="entry name" value="A_A_dipeptidase"/>
    <property type="match status" value="1"/>
</dbReference>
<dbReference type="Proteomes" id="UP000295164">
    <property type="component" value="Unassembled WGS sequence"/>
</dbReference>
<dbReference type="OrthoDB" id="9801430at2"/>
<evidence type="ECO:0000256" key="4">
    <source>
        <dbReference type="ARBA" id="ARBA00022801"/>
    </source>
</evidence>
<evidence type="ECO:0000256" key="6">
    <source>
        <dbReference type="ARBA" id="ARBA00022997"/>
    </source>
</evidence>
<dbReference type="InterPro" id="IPR000755">
    <property type="entry name" value="A_A_dipeptidase"/>
</dbReference>
<comment type="catalytic activity">
    <reaction evidence="1 9">
        <text>D-alanyl-D-alanine + H2O = 2 D-alanine</text>
        <dbReference type="Rhea" id="RHEA:20661"/>
        <dbReference type="ChEBI" id="CHEBI:15377"/>
        <dbReference type="ChEBI" id="CHEBI:57416"/>
        <dbReference type="ChEBI" id="CHEBI:57822"/>
        <dbReference type="EC" id="3.4.13.22"/>
    </reaction>
</comment>
<keyword evidence="2 9" id="KW-0645">Protease</keyword>
<proteinExistence type="inferred from homology"/>
<keyword evidence="5 9" id="KW-0862">Zinc</keyword>
<evidence type="ECO:0000256" key="8">
    <source>
        <dbReference type="ARBA" id="ARBA00023316"/>
    </source>
</evidence>
<name>A0A4V2WNA3_9BACT</name>
<accession>A0A4V2WNA3</accession>
<dbReference type="EC" id="3.4.13.22" evidence="9"/>
<dbReference type="GO" id="GO:0160237">
    <property type="term" value="F:D-Ala-D-Ala dipeptidase activity"/>
    <property type="evidence" value="ECO:0007669"/>
    <property type="project" value="UniProtKB-EC"/>
</dbReference>
<dbReference type="CDD" id="cd14840">
    <property type="entry name" value="D-Ala-D-Ala_dipeptidase_Aad"/>
    <property type="match status" value="1"/>
</dbReference>
<evidence type="ECO:0000256" key="5">
    <source>
        <dbReference type="ARBA" id="ARBA00022833"/>
    </source>
</evidence>
<dbReference type="PANTHER" id="PTHR43126:SF1">
    <property type="entry name" value="D-ALANYL-D-ALANINE DIPEPTIDASE"/>
    <property type="match status" value="1"/>
</dbReference>
<dbReference type="GO" id="GO:0008270">
    <property type="term" value="F:zinc ion binding"/>
    <property type="evidence" value="ECO:0007669"/>
    <property type="project" value="UniProtKB-UniRule"/>
</dbReference>
<organism evidence="10 11">
    <name type="scientific">Flaviaesturariibacter aridisoli</name>
    <dbReference type="NCBI Taxonomy" id="2545761"/>
    <lineage>
        <taxon>Bacteria</taxon>
        <taxon>Pseudomonadati</taxon>
        <taxon>Bacteroidota</taxon>
        <taxon>Chitinophagia</taxon>
        <taxon>Chitinophagales</taxon>
        <taxon>Chitinophagaceae</taxon>
        <taxon>Flaviaestuariibacter</taxon>
    </lineage>
</organism>
<evidence type="ECO:0000256" key="3">
    <source>
        <dbReference type="ARBA" id="ARBA00022723"/>
    </source>
</evidence>
<comment type="similarity">
    <text evidence="9">Belongs to the peptidase M15D family.</text>
</comment>
<sequence>MRQNNRMIRCLVTAGLQLATMVPLSQSCRAQNIRIVGKSKIYRQLIRRDSTQRMVELHTLSPGIRYDLRYATANNFTGRVLYEQGTKTYLRVLPAQALAAAQDSFRKLGLTLKIFDAYRPHAATRLMWDLVHDERYVANPAKGSGHNRGVAVDLTLVDLRSGQELDMGTGFDNFTDTAHSDFSALSPSVLRARALLRGIMEHFGFTVLATEWWHFYWPNDRNYEVLDLPFRKLR</sequence>
<keyword evidence="3 9" id="KW-0479">Metal-binding</keyword>
<keyword evidence="7 9" id="KW-0482">Metalloprotease</keyword>
<comment type="caution">
    <text evidence="10">The sequence shown here is derived from an EMBL/GenBank/DDBJ whole genome shotgun (WGS) entry which is preliminary data.</text>
</comment>
<dbReference type="SUPFAM" id="SSF55166">
    <property type="entry name" value="Hedgehog/DD-peptidase"/>
    <property type="match status" value="1"/>
</dbReference>
<dbReference type="GO" id="GO:0006508">
    <property type="term" value="P:proteolysis"/>
    <property type="evidence" value="ECO:0007669"/>
    <property type="project" value="UniProtKB-KW"/>
</dbReference>
<feature type="site" description="Transition state stabilizer" evidence="9">
    <location>
        <position position="119"/>
    </location>
</feature>
<gene>
    <name evidence="10" type="ORF">E0486_01740</name>
</gene>
<feature type="binding site" evidence="9">
    <location>
        <position position="146"/>
    </location>
    <ligand>
        <name>Zn(2+)</name>
        <dbReference type="ChEBI" id="CHEBI:29105"/>
        <note>catalytic</note>
    </ligand>
</feature>
<evidence type="ECO:0000313" key="11">
    <source>
        <dbReference type="Proteomes" id="UP000295164"/>
    </source>
</evidence>
<dbReference type="PROSITE" id="PS51257">
    <property type="entry name" value="PROKAR_LIPOPROTEIN"/>
    <property type="match status" value="1"/>
</dbReference>
<reference evidence="10 11" key="1">
    <citation type="submission" date="2019-03" db="EMBL/GenBank/DDBJ databases">
        <authorList>
            <person name="Kim M.K.M."/>
        </authorList>
    </citation>
    <scope>NUCLEOTIDE SEQUENCE [LARGE SCALE GENOMIC DNA]</scope>
    <source>
        <strain evidence="10 11">17J68-15</strain>
    </source>
</reference>
<dbReference type="PANTHER" id="PTHR43126">
    <property type="entry name" value="D-ALANYL-D-ALANINE DIPEPTIDASE"/>
    <property type="match status" value="1"/>
</dbReference>
<dbReference type="Gene3D" id="3.30.1380.10">
    <property type="match status" value="1"/>
</dbReference>
<keyword evidence="6 9" id="KW-0224">Dipeptidase</keyword>
<dbReference type="EMBL" id="SKFH01000002">
    <property type="protein sequence ID" value="TCZ74602.1"/>
    <property type="molecule type" value="Genomic_DNA"/>
</dbReference>
<dbReference type="InterPro" id="IPR009045">
    <property type="entry name" value="Zn_M74/Hedgehog-like"/>
</dbReference>
<dbReference type="AlphaFoldDB" id="A0A4V2WNA3"/>
<keyword evidence="11" id="KW-1185">Reference proteome</keyword>
<dbReference type="GO" id="GO:0008237">
    <property type="term" value="F:metallopeptidase activity"/>
    <property type="evidence" value="ECO:0007669"/>
    <property type="project" value="UniProtKB-KW"/>
</dbReference>
<evidence type="ECO:0000256" key="7">
    <source>
        <dbReference type="ARBA" id="ARBA00023049"/>
    </source>
</evidence>
<evidence type="ECO:0000256" key="9">
    <source>
        <dbReference type="HAMAP-Rule" id="MF_01924"/>
    </source>
</evidence>
<keyword evidence="8" id="KW-0961">Cell wall biogenesis/degradation</keyword>